<keyword evidence="7" id="KW-1185">Reference proteome</keyword>
<sequence length="301" mass="32481">MFLTPMPLPFDPAATAGLSEKLHLSHHQNNYGGAVKRLNAIREELSQQPIALMPGYALNGLKREELIATNSKLLHELYFDSLGGAGQAMVPAMELALMASFGSVARWRDEFVAMGKALGGGSGWVTLVFVPQEGRMVNQWAADHTHMVAGGTPVLAMDMYEHAYHLDHGANVAAYVDAFMGNIAWDKVYARYQHAVHAVGEALAAPPDTVDAAFVVDVRRAGVFAQASAMLPGAVWKDPALVAQWAAELPTDREVLVYCIYGHEVGRSTAMQLKARGVNARYLSGGIDAWEKTGKPVQAKA</sequence>
<dbReference type="SUPFAM" id="SSF52821">
    <property type="entry name" value="Rhodanese/Cell cycle control phosphatase"/>
    <property type="match status" value="1"/>
</dbReference>
<dbReference type="SMART" id="SM00450">
    <property type="entry name" value="RHOD"/>
    <property type="match status" value="1"/>
</dbReference>
<proteinExistence type="inferred from homology"/>
<dbReference type="SUPFAM" id="SSF54719">
    <property type="entry name" value="Fe,Mn superoxide dismutase (SOD), C-terminal domain"/>
    <property type="match status" value="1"/>
</dbReference>
<dbReference type="InterPro" id="IPR019832">
    <property type="entry name" value="Mn/Fe_SOD_C"/>
</dbReference>
<dbReference type="Pfam" id="PF02777">
    <property type="entry name" value="Sod_Fe_C"/>
    <property type="match status" value="1"/>
</dbReference>
<dbReference type="PANTHER" id="PTHR11404:SF6">
    <property type="entry name" value="SUPEROXIDE DISMUTASE [MN], MITOCHONDRIAL"/>
    <property type="match status" value="1"/>
</dbReference>
<evidence type="ECO:0000313" key="6">
    <source>
        <dbReference type="EMBL" id="QDL55059.1"/>
    </source>
</evidence>
<dbReference type="EC" id="1.15.1.1" evidence="2"/>
<evidence type="ECO:0000256" key="1">
    <source>
        <dbReference type="ARBA" id="ARBA00008714"/>
    </source>
</evidence>
<evidence type="ECO:0000313" key="7">
    <source>
        <dbReference type="Proteomes" id="UP000317365"/>
    </source>
</evidence>
<dbReference type="InterPro" id="IPR036314">
    <property type="entry name" value="SOD_C_sf"/>
</dbReference>
<dbReference type="Pfam" id="PF00581">
    <property type="entry name" value="Rhodanese"/>
    <property type="match status" value="1"/>
</dbReference>
<dbReference type="KEGG" id="rhg:EXZ61_13270"/>
<keyword evidence="4" id="KW-0560">Oxidoreductase</keyword>
<evidence type="ECO:0000256" key="3">
    <source>
        <dbReference type="ARBA" id="ARBA00022723"/>
    </source>
</evidence>
<dbReference type="AlphaFoldDB" id="A0A515EQX0"/>
<protein>
    <recommendedName>
        <fullName evidence="2">superoxide dismutase</fullName>
        <ecNumber evidence="2">1.15.1.1</ecNumber>
    </recommendedName>
</protein>
<gene>
    <name evidence="6" type="ORF">EXZ61_13270</name>
</gene>
<name>A0A515EQX0_9BURK</name>
<comment type="similarity">
    <text evidence="1">Belongs to the iron/manganese superoxide dismutase family.</text>
</comment>
<dbReference type="GO" id="GO:0004784">
    <property type="term" value="F:superoxide dismutase activity"/>
    <property type="evidence" value="ECO:0007669"/>
    <property type="project" value="UniProtKB-EC"/>
</dbReference>
<dbReference type="EMBL" id="CP036282">
    <property type="protein sequence ID" value="QDL55059.1"/>
    <property type="molecule type" value="Genomic_DNA"/>
</dbReference>
<dbReference type="GO" id="GO:0046872">
    <property type="term" value="F:metal ion binding"/>
    <property type="evidence" value="ECO:0007669"/>
    <property type="project" value="UniProtKB-KW"/>
</dbReference>
<dbReference type="SUPFAM" id="SSF46609">
    <property type="entry name" value="Fe,Mn superoxide dismutase (SOD), N-terminal domain"/>
    <property type="match status" value="1"/>
</dbReference>
<dbReference type="Gene3D" id="3.55.40.20">
    <property type="entry name" value="Iron/manganese superoxide dismutase, C-terminal domain"/>
    <property type="match status" value="1"/>
</dbReference>
<reference evidence="7" key="1">
    <citation type="submission" date="2019-02" db="EMBL/GenBank/DDBJ databases">
        <title>Complete genome sequence of Rhodoferax sp. Gr-4.</title>
        <authorList>
            <person name="Jin L."/>
        </authorList>
    </citation>
    <scope>NUCLEOTIDE SEQUENCE [LARGE SCALE GENOMIC DNA]</scope>
    <source>
        <strain evidence="7">Gr-4</strain>
    </source>
</reference>
<dbReference type="InterPro" id="IPR036873">
    <property type="entry name" value="Rhodanese-like_dom_sf"/>
</dbReference>
<evidence type="ECO:0000259" key="5">
    <source>
        <dbReference type="PROSITE" id="PS50206"/>
    </source>
</evidence>
<dbReference type="PANTHER" id="PTHR11404">
    <property type="entry name" value="SUPEROXIDE DISMUTASE 2"/>
    <property type="match status" value="1"/>
</dbReference>
<feature type="domain" description="Rhodanese" evidence="5">
    <location>
        <begin position="209"/>
        <end position="299"/>
    </location>
</feature>
<reference evidence="7" key="2">
    <citation type="journal article" date="2020" name="Int. J. Syst. Evol. Microbiol.">
        <title>Genomic insights into a novel species Rhodoferax aquaticus sp. nov., isolated from freshwater.</title>
        <authorList>
            <person name="Li T."/>
            <person name="Zhuo Y."/>
            <person name="Jin C.Z."/>
            <person name="Wu X."/>
            <person name="Ko S.R."/>
            <person name="Jin F.J."/>
            <person name="Ahn C.Y."/>
            <person name="Oh H.M."/>
            <person name="Lee H.G."/>
            <person name="Jin L."/>
        </authorList>
    </citation>
    <scope>NUCLEOTIDE SEQUENCE [LARGE SCALE GENOMIC DNA]</scope>
    <source>
        <strain evidence="7">Gr-4</strain>
    </source>
</reference>
<evidence type="ECO:0000256" key="2">
    <source>
        <dbReference type="ARBA" id="ARBA00012682"/>
    </source>
</evidence>
<dbReference type="Gene3D" id="3.40.250.10">
    <property type="entry name" value="Rhodanese-like domain"/>
    <property type="match status" value="1"/>
</dbReference>
<dbReference type="InterPro" id="IPR036324">
    <property type="entry name" value="Mn/Fe_SOD_N_sf"/>
</dbReference>
<dbReference type="RefSeq" id="WP_142812219.1">
    <property type="nucleotide sequence ID" value="NZ_CP036282.1"/>
</dbReference>
<dbReference type="InterPro" id="IPR050265">
    <property type="entry name" value="Fe/Mn_Superoxide_Dismutase"/>
</dbReference>
<dbReference type="Proteomes" id="UP000317365">
    <property type="component" value="Chromosome"/>
</dbReference>
<organism evidence="6 7">
    <name type="scientific">Rhodoferax aquaticus</name>
    <dbReference type="NCBI Taxonomy" id="2527691"/>
    <lineage>
        <taxon>Bacteria</taxon>
        <taxon>Pseudomonadati</taxon>
        <taxon>Pseudomonadota</taxon>
        <taxon>Betaproteobacteria</taxon>
        <taxon>Burkholderiales</taxon>
        <taxon>Comamonadaceae</taxon>
        <taxon>Rhodoferax</taxon>
    </lineage>
</organism>
<dbReference type="PROSITE" id="PS50206">
    <property type="entry name" value="RHODANESE_3"/>
    <property type="match status" value="1"/>
</dbReference>
<dbReference type="InterPro" id="IPR001763">
    <property type="entry name" value="Rhodanese-like_dom"/>
</dbReference>
<evidence type="ECO:0000256" key="4">
    <source>
        <dbReference type="ARBA" id="ARBA00023002"/>
    </source>
</evidence>
<accession>A0A515EQX0</accession>
<keyword evidence="3" id="KW-0479">Metal-binding</keyword>